<evidence type="ECO:0000256" key="2">
    <source>
        <dbReference type="ARBA" id="ARBA00022803"/>
    </source>
</evidence>
<dbReference type="Gene3D" id="1.25.40.10">
    <property type="entry name" value="Tetratricopeptide repeat domain"/>
    <property type="match status" value="2"/>
</dbReference>
<sequence length="683" mass="78906">MRDIIEDNPAEKPRGLTLAFVHTFVDRHGGRDAFEKLTTADVCFKLVLPWTGTTKLSLVDHVAQDPTYGSAYVQPAQWFVSHSWSYRFLDVVDALDYFFAENGLDDTTAFWFCMFNNNQHEIQDNERDSAYWFDIFYNSLVSIGKVVMVMSPWKNPETLTRMWCVFEVYASILAHARFEVALGKTQKEEFLQEIVQADNAFLQMLASIKSESSRTTVAADREFIQAKIRADVGNPNQAAKHFASNASQEALGEIHLTNRRLVQAKDYYTLADQIWRREKAPDMWRTQCYIAVAMADNEEAREDWEPLFQESLHHQQAELGPDNRNTVETMANCGVALQTAGDYAQAVELLTRAFETRERTCGSGDKLAIECLATLGQTLSHQRKYAQVTMWLERAYMQSCLVFGTDHKNSLLTRSHLGIVYGMQNRFQDCLNMLLESYNSSARTFGRDHLDTWQVLSKCAMVYCALGQYAESERVLLECQDKFKRVLGHDSEWYIKCQRDLGKLYYCQKHFEKAAPLTEMAYQALLGHNNPLILHTIYDMYLVKLEMQALETLDDLAALEEVLEKADCTDEIWKVHPCRGCFIQVQGRRFVCVECPTESRWYCASCVTDKKFTAFCPHDHWNEFIPPARFVLEKRLSILADASAWDEYDVEFEKYQAYCEQHRVQDRRERMLPSKTTFCCTIS</sequence>
<evidence type="ECO:0000313" key="4">
    <source>
        <dbReference type="Proteomes" id="UP000481153"/>
    </source>
</evidence>
<dbReference type="VEuPathDB" id="FungiDB:AeMF1_020205"/>
<keyword evidence="2" id="KW-0802">TPR repeat</keyword>
<protein>
    <submittedName>
        <fullName evidence="3">Uncharacterized protein</fullName>
    </submittedName>
</protein>
<evidence type="ECO:0000256" key="1">
    <source>
        <dbReference type="ARBA" id="ARBA00022737"/>
    </source>
</evidence>
<reference evidence="3 4" key="1">
    <citation type="submission" date="2019-07" db="EMBL/GenBank/DDBJ databases">
        <title>Genomics analysis of Aphanomyces spp. identifies a new class of oomycete effector associated with host adaptation.</title>
        <authorList>
            <person name="Gaulin E."/>
        </authorList>
    </citation>
    <scope>NUCLEOTIDE SEQUENCE [LARGE SCALE GENOMIC DNA]</scope>
    <source>
        <strain evidence="3 4">ATCC 201684</strain>
    </source>
</reference>
<dbReference type="SUPFAM" id="SSF48452">
    <property type="entry name" value="TPR-like"/>
    <property type="match status" value="2"/>
</dbReference>
<dbReference type="EMBL" id="VJMJ01000278">
    <property type="protein sequence ID" value="KAF0724176.1"/>
    <property type="molecule type" value="Genomic_DNA"/>
</dbReference>
<keyword evidence="1" id="KW-0677">Repeat</keyword>
<accession>A0A6G0WC25</accession>
<comment type="caution">
    <text evidence="3">The sequence shown here is derived from an EMBL/GenBank/DDBJ whole genome shotgun (WGS) entry which is preliminary data.</text>
</comment>
<name>A0A6G0WC25_9STRA</name>
<evidence type="ECO:0000313" key="3">
    <source>
        <dbReference type="EMBL" id="KAF0724176.1"/>
    </source>
</evidence>
<proteinExistence type="predicted"/>
<dbReference type="Proteomes" id="UP000481153">
    <property type="component" value="Unassembled WGS sequence"/>
</dbReference>
<dbReference type="AlphaFoldDB" id="A0A6G0WC25"/>
<organism evidence="3 4">
    <name type="scientific">Aphanomyces euteiches</name>
    <dbReference type="NCBI Taxonomy" id="100861"/>
    <lineage>
        <taxon>Eukaryota</taxon>
        <taxon>Sar</taxon>
        <taxon>Stramenopiles</taxon>
        <taxon>Oomycota</taxon>
        <taxon>Saprolegniomycetes</taxon>
        <taxon>Saprolegniales</taxon>
        <taxon>Verrucalvaceae</taxon>
        <taxon>Aphanomyces</taxon>
    </lineage>
</organism>
<dbReference type="PANTHER" id="PTHR45641">
    <property type="entry name" value="TETRATRICOPEPTIDE REPEAT PROTEIN (AFU_ORTHOLOGUE AFUA_6G03870)"/>
    <property type="match status" value="1"/>
</dbReference>
<dbReference type="Pfam" id="PF13424">
    <property type="entry name" value="TPR_12"/>
    <property type="match status" value="2"/>
</dbReference>
<dbReference type="Pfam" id="PF13374">
    <property type="entry name" value="TPR_10"/>
    <property type="match status" value="1"/>
</dbReference>
<gene>
    <name evidence="3" type="ORF">Ae201684_017075</name>
</gene>
<dbReference type="PANTHER" id="PTHR45641:SF19">
    <property type="entry name" value="NEPHROCYSTIN-3"/>
    <property type="match status" value="1"/>
</dbReference>
<dbReference type="InterPro" id="IPR011990">
    <property type="entry name" value="TPR-like_helical_dom_sf"/>
</dbReference>
<keyword evidence="4" id="KW-1185">Reference proteome</keyword>